<feature type="region of interest" description="Disordered" evidence="1">
    <location>
        <begin position="945"/>
        <end position="968"/>
    </location>
</feature>
<evidence type="ECO:0000256" key="1">
    <source>
        <dbReference type="SAM" id="MobiDB-lite"/>
    </source>
</evidence>
<organism evidence="2 3">
    <name type="scientific">Bifidobacterium subtile</name>
    <dbReference type="NCBI Taxonomy" id="77635"/>
    <lineage>
        <taxon>Bacteria</taxon>
        <taxon>Bacillati</taxon>
        <taxon>Actinomycetota</taxon>
        <taxon>Actinomycetes</taxon>
        <taxon>Bifidobacteriales</taxon>
        <taxon>Bifidobacteriaceae</taxon>
        <taxon>Bifidobacterium</taxon>
    </lineage>
</organism>
<dbReference type="InterPro" id="IPR008969">
    <property type="entry name" value="CarboxyPept-like_regulatory"/>
</dbReference>
<dbReference type="InterPro" id="IPR013783">
    <property type="entry name" value="Ig-like_fold"/>
</dbReference>
<evidence type="ECO:0000313" key="3">
    <source>
        <dbReference type="Proteomes" id="UP000029055"/>
    </source>
</evidence>
<accession>A0A087DTR2</accession>
<dbReference type="Gene3D" id="2.60.40.1120">
    <property type="entry name" value="Carboxypeptidase-like, regulatory domain"/>
    <property type="match status" value="1"/>
</dbReference>
<reference evidence="2 3" key="1">
    <citation type="submission" date="2014-03" db="EMBL/GenBank/DDBJ databases">
        <title>Genomics of Bifidobacteria.</title>
        <authorList>
            <person name="Ventura M."/>
            <person name="Milani C."/>
            <person name="Lugli G.A."/>
        </authorList>
    </citation>
    <scope>NUCLEOTIDE SEQUENCE [LARGE SCALE GENOMIC DNA]</scope>
    <source>
        <strain evidence="2 3">LMG 11597</strain>
    </source>
</reference>
<feature type="region of interest" description="Disordered" evidence="1">
    <location>
        <begin position="980"/>
        <end position="1010"/>
    </location>
</feature>
<proteinExistence type="predicted"/>
<dbReference type="eggNOG" id="COG4676">
    <property type="taxonomic scope" value="Bacteria"/>
</dbReference>
<dbReference type="GO" id="GO:0005975">
    <property type="term" value="P:carbohydrate metabolic process"/>
    <property type="evidence" value="ECO:0007669"/>
    <property type="project" value="UniProtKB-ARBA"/>
</dbReference>
<dbReference type="Pfam" id="PF17957">
    <property type="entry name" value="Big_7"/>
    <property type="match status" value="1"/>
</dbReference>
<dbReference type="EMBL" id="JGZR01000016">
    <property type="protein sequence ID" value="KFI98912.1"/>
    <property type="molecule type" value="Genomic_DNA"/>
</dbReference>
<sequence length="1205" mass="125836">MFASLSKGAQRLPWFKKTAAIIVTSALAAAAGITAVPLNAYAADVSSVGKSVSYAVAKRVPAVESQIGVRAVPVDAKGVVALPGTDGYDSALLRISAFAPKKDIVFNVAGSAALAVPSGRDASATVLAPISGGKAEISASAAVNARVEVLATFKNDSKTPGATNVVSKPVSRGTTRLGAKQSVGVTGLGGVPTIDVRAAYVTADINLSKSGTVTVADQQLQLPQGHTTVSTIVVPDAEEGDVQLQSSAEGTVAFTVRGWVSGSAVNTDHANVTGSYVPVNDVDWSHGSAKADKDGSVAVPGSSDRALSIALVSATKSDSSAGTSRTFLDVGEDIAGRSQGILVDRKLGAAPQLEVVESSASQAAVSVRGDPVDTEVLTLGDILGQPGNKGSVKLAITSPQDGSSIEIAQTGGITLKGTVSSQSSIDRVEVYGNSTKIGTADVSYTSNGPAWSIPVASPQSQNVTYKAVAIARDGAQTDATINTQVTLPDADDTVINPDAVVVDPNSPDNPVLGVSDNSVTFANQPSFDLNKVIVAGVGDKAPEGFLRRVVAIDHTDAGWVVTTKPATLTEVFTQANIDHTQAALNNDTTLVNNENTDPDVVVEDGDQQPASIVPVDQLDLSDPVDSSTPNPQPQARSGLKAQSQDASSSEGEGPEVGVKSSFKVTLPGEDAPHSGDQDADKATDFSKKSDGDKEAKDKAKLTGGLAISVENSLTLGIRFKLKVDVTWNWFVPSATLKEFRSTIYGKVKESASISVFGKVEKTFVKKDFVSLHTPAITFSIGPIPIVIKTDESLSFALKGSGELSLEDSYEYKKSFEKGVEFFNGSWQAVDENHDSGKKSDPCVPDGYDEKLSGKLTAEAGITADVKSLLYDVVGPQVEAGAKVVATLEVSTGAQDNYNVKFDLDGVGTVAAKIAVTVPVIDMTIEDWTLDEVSVTKHLLRLSRSSDRTCPANSGIGGGTGGGTGGGSSGSIYQLTGSLSDASTGDPLTDADITVTGDDGIGNTAPVDDSGNFTIELPQGQYDVRVTKAGYVDWTKQVDLTKDQHITISLTKPTASTTEYRAVLTWGEYPRDEDSHLIGTDGSESPYHVYYQDKEAYDSQGNLIAWLDVDDTTSYGPETLTFDVASSGTYSYYVHNYSGEAPLNTSGAEVRLYRGDKLVKTYGIPADWSDQNIWRVFSIVNGQVADYVNQDVASSNLRSAPLTQQK</sequence>
<keyword evidence="3" id="KW-1185">Reference proteome</keyword>
<dbReference type="Pfam" id="PF13620">
    <property type="entry name" value="CarboxypepD_reg"/>
    <property type="match status" value="1"/>
</dbReference>
<dbReference type="OrthoDB" id="3224847at2"/>
<evidence type="ECO:0000313" key="2">
    <source>
        <dbReference type="EMBL" id="KFI98912.1"/>
    </source>
</evidence>
<dbReference type="Proteomes" id="UP000029055">
    <property type="component" value="Unassembled WGS sequence"/>
</dbReference>
<dbReference type="SUPFAM" id="SSF49464">
    <property type="entry name" value="Carboxypeptidase regulatory domain-like"/>
    <property type="match status" value="1"/>
</dbReference>
<protein>
    <submittedName>
        <fullName evidence="2">S-layer domain protein</fullName>
    </submittedName>
</protein>
<feature type="compositionally biased region" description="Basic and acidic residues" evidence="1">
    <location>
        <begin position="670"/>
        <end position="699"/>
    </location>
</feature>
<feature type="compositionally biased region" description="Gly residues" evidence="1">
    <location>
        <begin position="954"/>
        <end position="968"/>
    </location>
</feature>
<dbReference type="RefSeq" id="WP_051246148.1">
    <property type="nucleotide sequence ID" value="NZ_CP062939.1"/>
</dbReference>
<dbReference type="STRING" id="77635.BISU_2113"/>
<name>A0A087DTR2_9BIFI</name>
<dbReference type="AlphaFoldDB" id="A0A087DTR2"/>
<feature type="region of interest" description="Disordered" evidence="1">
    <location>
        <begin position="618"/>
        <end position="699"/>
    </location>
</feature>
<dbReference type="Gene3D" id="2.60.40.10">
    <property type="entry name" value="Immunoglobulins"/>
    <property type="match status" value="1"/>
</dbReference>
<feature type="compositionally biased region" description="Polar residues" evidence="1">
    <location>
        <begin position="624"/>
        <end position="650"/>
    </location>
</feature>
<comment type="caution">
    <text evidence="2">The sequence shown here is derived from an EMBL/GenBank/DDBJ whole genome shotgun (WGS) entry which is preliminary data.</text>
</comment>
<gene>
    <name evidence="2" type="ORF">BISU_2113</name>
</gene>